<dbReference type="UniPathway" id="UPA00378"/>
<comment type="subcellular location">
    <subcellularLocation>
        <location evidence="1 8">Endoplasmic reticulum membrane</location>
        <topology evidence="1 8">Multi-pass membrane protein</topology>
    </subcellularLocation>
</comment>
<protein>
    <recommendedName>
        <fullName evidence="8">Dolichyl-diphosphooligosaccharide--protein glycosyltransferase subunit OST2</fullName>
        <shortName evidence="8">Oligosaccharyl transferase subunit OST2</shortName>
    </recommendedName>
</protein>
<evidence type="ECO:0000256" key="9">
    <source>
        <dbReference type="SAM" id="MobiDB-lite"/>
    </source>
</evidence>
<dbReference type="GO" id="GO:0008250">
    <property type="term" value="C:oligosaccharyltransferase complex"/>
    <property type="evidence" value="ECO:0007669"/>
    <property type="project" value="InterPro"/>
</dbReference>
<name>A0A2J6PVC2_9HELO</name>
<evidence type="ECO:0000256" key="1">
    <source>
        <dbReference type="ARBA" id="ARBA00004477"/>
    </source>
</evidence>
<feature type="compositionally biased region" description="Low complexity" evidence="9">
    <location>
        <begin position="11"/>
        <end position="40"/>
    </location>
</feature>
<dbReference type="PIRSF" id="PIRSF005588">
    <property type="entry name" value="DAD"/>
    <property type="match status" value="1"/>
</dbReference>
<evidence type="ECO:0000256" key="2">
    <source>
        <dbReference type="ARBA" id="ARBA00004922"/>
    </source>
</evidence>
<proteinExistence type="inferred from homology"/>
<evidence type="ECO:0000256" key="4">
    <source>
        <dbReference type="ARBA" id="ARBA00022692"/>
    </source>
</evidence>
<evidence type="ECO:0000256" key="7">
    <source>
        <dbReference type="ARBA" id="ARBA00023136"/>
    </source>
</evidence>
<keyword evidence="7 8" id="KW-0472">Membrane</keyword>
<reference evidence="10 11" key="1">
    <citation type="submission" date="2016-05" db="EMBL/GenBank/DDBJ databases">
        <title>A degradative enzymes factory behind the ericoid mycorrhizal symbiosis.</title>
        <authorList>
            <consortium name="DOE Joint Genome Institute"/>
            <person name="Martino E."/>
            <person name="Morin E."/>
            <person name="Grelet G."/>
            <person name="Kuo A."/>
            <person name="Kohler A."/>
            <person name="Daghino S."/>
            <person name="Barry K."/>
            <person name="Choi C."/>
            <person name="Cichocki N."/>
            <person name="Clum A."/>
            <person name="Copeland A."/>
            <person name="Hainaut M."/>
            <person name="Haridas S."/>
            <person name="Labutti K."/>
            <person name="Lindquist E."/>
            <person name="Lipzen A."/>
            <person name="Khouja H.-R."/>
            <person name="Murat C."/>
            <person name="Ohm R."/>
            <person name="Olson A."/>
            <person name="Spatafora J."/>
            <person name="Veneault-Fourrey C."/>
            <person name="Henrissat B."/>
            <person name="Grigoriev I."/>
            <person name="Martin F."/>
            <person name="Perotto S."/>
        </authorList>
    </citation>
    <scope>NUCLEOTIDE SEQUENCE [LARGE SCALE GENOMIC DNA]</scope>
    <source>
        <strain evidence="10 11">UAMH 7357</strain>
    </source>
</reference>
<evidence type="ECO:0000313" key="11">
    <source>
        <dbReference type="Proteomes" id="UP000235672"/>
    </source>
</evidence>
<evidence type="ECO:0000313" key="10">
    <source>
        <dbReference type="EMBL" id="PMD17970.1"/>
    </source>
</evidence>
<comment type="caution">
    <text evidence="8">Lacks conserved residue(s) required for the propagation of feature annotation.</text>
</comment>
<dbReference type="InterPro" id="IPR003038">
    <property type="entry name" value="DAD/Ost2"/>
</dbReference>
<keyword evidence="4 8" id="KW-0812">Transmembrane</keyword>
<evidence type="ECO:0000256" key="3">
    <source>
        <dbReference type="ARBA" id="ARBA00009386"/>
    </source>
</evidence>
<feature type="transmembrane region" description="Helical" evidence="8">
    <location>
        <begin position="133"/>
        <end position="151"/>
    </location>
</feature>
<evidence type="ECO:0000256" key="8">
    <source>
        <dbReference type="RuleBase" id="RU361136"/>
    </source>
</evidence>
<keyword evidence="5 8" id="KW-0256">Endoplasmic reticulum</keyword>
<feature type="transmembrane region" description="Helical" evidence="8">
    <location>
        <begin position="68"/>
        <end position="88"/>
    </location>
</feature>
<dbReference type="PANTHER" id="PTHR10705">
    <property type="entry name" value="DOLICHYL-DIPHOSPHOOLIGOSACCHARIDE--PROTEIN GLYCOSYLTRANSFERASE SUBUNIT DAD1"/>
    <property type="match status" value="1"/>
</dbReference>
<accession>A0A2J6PVC2</accession>
<sequence>MAPKRNAREPTPSSVATTQSSTTAAGSVPIPSKASYKSSSNQSPQQIALGIWQNYLDTTPQRTKLIDVFMAFLVVVGGLQFLYCVIAGNYPFNAFLSGFSATVGQFVLTASLRIQTNAENKADFGEVSPERAFADYVFGSLILHFFCVNFIN</sequence>
<comment type="pathway">
    <text evidence="2 8">Protein modification; protein glycosylation.</text>
</comment>
<dbReference type="AlphaFoldDB" id="A0A2J6PVC2"/>
<dbReference type="PANTHER" id="PTHR10705:SF0">
    <property type="entry name" value="DOLICHYL-DIPHOSPHOOLIGOSACCHARIDE--PROTEIN GLYCOSYLTRANSFERASE SUBUNIT DAD1"/>
    <property type="match status" value="1"/>
</dbReference>
<organism evidence="10 11">
    <name type="scientific">Hyaloscypha hepaticicola</name>
    <dbReference type="NCBI Taxonomy" id="2082293"/>
    <lineage>
        <taxon>Eukaryota</taxon>
        <taxon>Fungi</taxon>
        <taxon>Dikarya</taxon>
        <taxon>Ascomycota</taxon>
        <taxon>Pezizomycotina</taxon>
        <taxon>Leotiomycetes</taxon>
        <taxon>Helotiales</taxon>
        <taxon>Hyaloscyphaceae</taxon>
        <taxon>Hyaloscypha</taxon>
    </lineage>
</organism>
<gene>
    <name evidence="10" type="ORF">NA56DRAFT_648145</name>
</gene>
<comment type="similarity">
    <text evidence="3 8">Belongs to the DAD/OST2 family.</text>
</comment>
<dbReference type="EMBL" id="KZ613496">
    <property type="protein sequence ID" value="PMD17970.1"/>
    <property type="molecule type" value="Genomic_DNA"/>
</dbReference>
<dbReference type="Pfam" id="PF02109">
    <property type="entry name" value="DAD"/>
    <property type="match status" value="1"/>
</dbReference>
<dbReference type="OrthoDB" id="445566at2759"/>
<dbReference type="GO" id="GO:0006487">
    <property type="term" value="P:protein N-linked glycosylation"/>
    <property type="evidence" value="ECO:0007669"/>
    <property type="project" value="TreeGrafter"/>
</dbReference>
<keyword evidence="6 8" id="KW-1133">Transmembrane helix</keyword>
<comment type="function">
    <text evidence="8">Subunit of the oligosaccharyl transferase (OST) complex that catalyzes the initial transfer of a defined glycan (Glc(3)Man(9)GlcNAc(2) in eukaryotes) from the lipid carrier dolichol-pyrophosphate to an asparagine residue within an Asn-X-Ser/Thr consensus motif in nascent polypeptide chains, the first step in protein N-glycosylation. N-glycosylation occurs cotranslationally and the complex associates with the Sec61 complex at the channel-forming translocon complex that mediates protein translocation across the endoplasmic reticulum (ER). All subunits are required for a maximal enzyme activity.</text>
</comment>
<feature type="region of interest" description="Disordered" evidence="9">
    <location>
        <begin position="1"/>
        <end position="40"/>
    </location>
</feature>
<dbReference type="Proteomes" id="UP000235672">
    <property type="component" value="Unassembled WGS sequence"/>
</dbReference>
<evidence type="ECO:0000256" key="5">
    <source>
        <dbReference type="ARBA" id="ARBA00022824"/>
    </source>
</evidence>
<comment type="subunit">
    <text evidence="8">Component of the oligosaccharyltransferase (OST) complex.</text>
</comment>
<dbReference type="STRING" id="1745343.A0A2J6PVC2"/>
<keyword evidence="11" id="KW-1185">Reference proteome</keyword>
<evidence type="ECO:0000256" key="6">
    <source>
        <dbReference type="ARBA" id="ARBA00022989"/>
    </source>
</evidence>